<feature type="domain" description="Nanos-type" evidence="9">
    <location>
        <begin position="209"/>
        <end position="263"/>
    </location>
</feature>
<dbReference type="GO" id="GO:0003723">
    <property type="term" value="F:RNA binding"/>
    <property type="evidence" value="ECO:0007669"/>
    <property type="project" value="UniProtKB-UniRule"/>
</dbReference>
<dbReference type="EMBL" id="AB428794">
    <property type="protein sequence ID" value="BAG14279.1"/>
    <property type="molecule type" value="mRNA"/>
</dbReference>
<keyword evidence="6 8" id="KW-0810">Translation regulation</keyword>
<sequence length="288" mass="31730">MESSSTDCYNVFNDYLGLSHVVCGQADQYYWMRSFLDQQLLADDSTAITGAPLENFDGSCPVQTLSNVERLFGRGAVLNQPLSGISQTPFVDGRSVGVHELPTSNFYPVPSSGSVDHRKDEIQQEIDAILQRYNFMNDTGTNHYPNTNMTECNTSTCQTSDVQAMGSSGGFWFNANSASTEVTRDPYQALLPSSPNARTQILPVARFIGCSFCKNNKEVKEWYMSHKLKNNAGKVTCPVLRCYECPLCEATGDNAHTIGHCPLNPNRHSSLPLAIRSKANATGKKKFT</sequence>
<dbReference type="GO" id="GO:0008270">
    <property type="term" value="F:zinc ion binding"/>
    <property type="evidence" value="ECO:0007669"/>
    <property type="project" value="UniProtKB-KW"/>
</dbReference>
<dbReference type="AlphaFoldDB" id="B1B726"/>
<organism evidence="10">
    <name type="scientific">Botryllus primigenus</name>
    <dbReference type="NCBI Taxonomy" id="62810"/>
    <lineage>
        <taxon>Eukaryota</taxon>
        <taxon>Metazoa</taxon>
        <taxon>Chordata</taxon>
        <taxon>Tunicata</taxon>
        <taxon>Ascidiacea</taxon>
        <taxon>Stolidobranchia</taxon>
        <taxon>Styelidae</taxon>
        <taxon>Botryllus</taxon>
    </lineage>
</organism>
<dbReference type="Gene3D" id="4.10.60.30">
    <property type="entry name" value="Nanos, RNA-binding domain"/>
    <property type="match status" value="1"/>
</dbReference>
<comment type="similarity">
    <text evidence="8">Belongs to the nanos family.</text>
</comment>
<dbReference type="Pfam" id="PF05741">
    <property type="entry name" value="zf-nanos"/>
    <property type="match status" value="1"/>
</dbReference>
<evidence type="ECO:0000313" key="10">
    <source>
        <dbReference type="EMBL" id="BAG14279.1"/>
    </source>
</evidence>
<reference evidence="10" key="1">
    <citation type="journal article" date="2008" name="Dev. Biol.">
        <title>The role of Nanos homologue in gametogenesis and blastogenesis with special reference to male germ cell formation in the colonial ascidian, Botryllus primigenus.</title>
        <authorList>
            <person name="Sunanaga T."/>
            <person name="Satoh M."/>
            <person name="Kawamura K."/>
        </authorList>
    </citation>
    <scope>NUCLEOTIDE SEQUENCE</scope>
</reference>
<dbReference type="GO" id="GO:0005737">
    <property type="term" value="C:cytoplasm"/>
    <property type="evidence" value="ECO:0007669"/>
    <property type="project" value="UniProtKB-SubCell"/>
</dbReference>
<keyword evidence="2" id="KW-0963">Cytoplasm</keyword>
<evidence type="ECO:0000256" key="7">
    <source>
        <dbReference type="ARBA" id="ARBA00022884"/>
    </source>
</evidence>
<evidence type="ECO:0000256" key="5">
    <source>
        <dbReference type="ARBA" id="ARBA00022833"/>
    </source>
</evidence>
<keyword evidence="7 8" id="KW-0694">RNA-binding</keyword>
<comment type="subcellular location">
    <subcellularLocation>
        <location evidence="1">Cytoplasm</location>
    </subcellularLocation>
</comment>
<dbReference type="PROSITE" id="PS51522">
    <property type="entry name" value="ZF_NANOS"/>
    <property type="match status" value="1"/>
</dbReference>
<keyword evidence="4 8" id="KW-0863">Zinc-finger</keyword>
<evidence type="ECO:0000256" key="8">
    <source>
        <dbReference type="PROSITE-ProRule" id="PRU00855"/>
    </source>
</evidence>
<proteinExistence type="evidence at transcript level"/>
<protein>
    <submittedName>
        <fullName evidence="10">Nanos</fullName>
    </submittedName>
</protein>
<dbReference type="InterPro" id="IPR024161">
    <property type="entry name" value="Znf_nanos-typ"/>
</dbReference>
<dbReference type="InterPro" id="IPR008705">
    <property type="entry name" value="Nanos/Xcar2"/>
</dbReference>
<keyword evidence="5" id="KW-0862">Zinc</keyword>
<dbReference type="GO" id="GO:0006417">
    <property type="term" value="P:regulation of translation"/>
    <property type="evidence" value="ECO:0007669"/>
    <property type="project" value="UniProtKB-UniRule"/>
</dbReference>
<evidence type="ECO:0000256" key="1">
    <source>
        <dbReference type="ARBA" id="ARBA00004496"/>
    </source>
</evidence>
<accession>B1B726</accession>
<dbReference type="InterPro" id="IPR038129">
    <property type="entry name" value="Nanos_sf"/>
</dbReference>
<dbReference type="PANTHER" id="PTHR12887">
    <property type="entry name" value="NANOS PROTEIN"/>
    <property type="match status" value="1"/>
</dbReference>
<evidence type="ECO:0000256" key="4">
    <source>
        <dbReference type="ARBA" id="ARBA00022771"/>
    </source>
</evidence>
<keyword evidence="3" id="KW-0479">Metal-binding</keyword>
<name>B1B726_9ASCI</name>
<evidence type="ECO:0000256" key="3">
    <source>
        <dbReference type="ARBA" id="ARBA00022723"/>
    </source>
</evidence>
<gene>
    <name evidence="10" type="primary">BpNos</name>
</gene>
<evidence type="ECO:0000256" key="2">
    <source>
        <dbReference type="ARBA" id="ARBA00022490"/>
    </source>
</evidence>
<evidence type="ECO:0000256" key="6">
    <source>
        <dbReference type="ARBA" id="ARBA00022845"/>
    </source>
</evidence>
<evidence type="ECO:0000259" key="9">
    <source>
        <dbReference type="PROSITE" id="PS51522"/>
    </source>
</evidence>